<evidence type="ECO:0000256" key="5">
    <source>
        <dbReference type="ARBA" id="ARBA00023136"/>
    </source>
</evidence>
<dbReference type="PANTHER" id="PTHR34154:SF3">
    <property type="entry name" value="ALKALI-SENSITIVE LINKAGE PROTEIN 1"/>
    <property type="match status" value="1"/>
</dbReference>
<dbReference type="InParanoid" id="A0A2P6N538"/>
<dbReference type="Gene3D" id="1.20.58.340">
    <property type="entry name" value="Magnesium transport protein CorA, transmembrane region"/>
    <property type="match status" value="1"/>
</dbReference>
<dbReference type="OrthoDB" id="19007at2759"/>
<keyword evidence="4 7" id="KW-1133">Transmembrane helix</keyword>
<evidence type="ECO:0000256" key="2">
    <source>
        <dbReference type="ARBA" id="ARBA00022692"/>
    </source>
</evidence>
<sequence>MDDHEHERDEVQPDPFTIHVSLPAETTSVTGFDQLQQRALVQERRKSLPYQSAPATVQFFLKYIFPTCQCTSKGEHFRKASEMQEFTDSPKAPLRRALLRPQLPVVNYLRGIDNATWDGEGESVNKTPLLRRARLTKKKRRAYTQTAPTLVYNEESTETPAVVHRQRYKQPPPSKLSMSDEEEEHSTPDNMSETQSSKTDTAPDDLEMMEDEGIKCIVARSALILGFSYKRDGVQDKMHILRELQQKRTIVYNKETNAMDDVKMWKYRERLPKEVGDLNPLFRGVLGWKDPPSGPPTGSRGPKMKEQPEGTWTAHRMILNPTVLRDLFSDGKLMTVQNREEITYDVKIENIELMLYPLGSAFLVFHVDWTGGSNSLSLPDIRTLLFVSKYRHKLEGLSLGWCFTTDATSSLKEVIEDEKFGKYRYTTGDLFPARYMNGKVSLSCIGNWLLCGLEENPTSPPSRFDYPRHVLDKEPSSNVLQEYLFHLRRAFGQSNRPPIEKSTGSALGQTLIWRVNRYVGVSREGTVALSWPLSDNANDFERVAWHTKFQGIYLILQIHTMAEKLVFLELSDMAAINAERLQMVGGRESNSFDNIKGIRDQLRELSSRLVRYTISMSTNDCGGISEYSEFFGKLRDTFGIPELRNEISGELKDFLALLESFYWEEEKRKRDEASVQRQKAASQVKEDKDKRDAKDRRFELVVSILGSITVPFAVVGGIFGMNNDDVPTYIPFWIVMGVTGAFSLCLFLTMFLWRARLGDWIFSRGQQQRHQRRRERNNLKVTDRESSTPRCHRPAFLGAFGVSRTQCHRLKNSSGRVLRSNRQREVILCSTKMRSFFLLLLVAVALSAIANNQTLFKRGRKSNKCGVASDFQGNVGALTSGGAISWYYTWSAWKDGKAGGTEFVPMLWGEKTIGEWNNALGQGVFNDAKAVLGFNEPERGDQANMSPERAAQLWRQYMEPMKDRGKRLGAPVVSSAPEGKQWLQRFFSACGGCRIDFVPLHWYGGSAQNFINYVSDIHNSFGKPIWVTEWACVDYGDGRCDQNSVYSFMGQTTSWLDSAAFVERFAWFGVRVNGIPGEDALLDGSGNGRTALGNQYAVDGGHDGGNNGGGTSNGGGGDPCHDMYNGLQCRTYTEDPNGMDGGAIGNAFNWICSNYGSSCNDIQPGARYGGCNNAQRLSYIMNIYYQKYKGSQGNSACDFGGLGRVR</sequence>
<accession>A0A2P6N538</accession>
<keyword evidence="3" id="KW-0732">Signal</keyword>
<dbReference type="SMART" id="SM00768">
    <property type="entry name" value="X8"/>
    <property type="match status" value="1"/>
</dbReference>
<feature type="region of interest" description="Disordered" evidence="6">
    <location>
        <begin position="155"/>
        <end position="204"/>
    </location>
</feature>
<protein>
    <recommendedName>
        <fullName evidence="8">X8 domain-containing protein</fullName>
    </recommendedName>
</protein>
<dbReference type="STRING" id="1890364.A0A2P6N538"/>
<comment type="subcellular location">
    <subcellularLocation>
        <location evidence="1">Membrane</location>
        <topology evidence="1">Multi-pass membrane protein</topology>
    </subcellularLocation>
</comment>
<dbReference type="GO" id="GO:0071966">
    <property type="term" value="P:fungal-type cell wall polysaccharide metabolic process"/>
    <property type="evidence" value="ECO:0007669"/>
    <property type="project" value="TreeGrafter"/>
</dbReference>
<feature type="region of interest" description="Disordered" evidence="6">
    <location>
        <begin position="286"/>
        <end position="309"/>
    </location>
</feature>
<feature type="compositionally biased region" description="Polar residues" evidence="6">
    <location>
        <begin position="188"/>
        <end position="200"/>
    </location>
</feature>
<dbReference type="PANTHER" id="PTHR34154">
    <property type="entry name" value="ALKALI-SENSITIVE LINKAGE PROTEIN 1"/>
    <property type="match status" value="1"/>
</dbReference>
<evidence type="ECO:0000256" key="7">
    <source>
        <dbReference type="SAM" id="Phobius"/>
    </source>
</evidence>
<name>A0A2P6N538_9EUKA</name>
<dbReference type="SUPFAM" id="SSF51445">
    <property type="entry name" value="(Trans)glycosidases"/>
    <property type="match status" value="1"/>
</dbReference>
<dbReference type="GO" id="GO:0016020">
    <property type="term" value="C:membrane"/>
    <property type="evidence" value="ECO:0007669"/>
    <property type="project" value="UniProtKB-SubCell"/>
</dbReference>
<feature type="domain" description="X8" evidence="8">
    <location>
        <begin position="1137"/>
        <end position="1206"/>
    </location>
</feature>
<feature type="transmembrane region" description="Helical" evidence="7">
    <location>
        <begin position="698"/>
        <end position="720"/>
    </location>
</feature>
<evidence type="ECO:0000256" key="1">
    <source>
        <dbReference type="ARBA" id="ARBA00004141"/>
    </source>
</evidence>
<dbReference type="InterPro" id="IPR012946">
    <property type="entry name" value="X8"/>
</dbReference>
<gene>
    <name evidence="9" type="ORF">PROFUN_13168</name>
</gene>
<evidence type="ECO:0000313" key="9">
    <source>
        <dbReference type="EMBL" id="PRP79066.1"/>
    </source>
</evidence>
<dbReference type="Proteomes" id="UP000241769">
    <property type="component" value="Unassembled WGS sequence"/>
</dbReference>
<evidence type="ECO:0000313" key="10">
    <source>
        <dbReference type="Proteomes" id="UP000241769"/>
    </source>
</evidence>
<dbReference type="InterPro" id="IPR053183">
    <property type="entry name" value="ASL1"/>
</dbReference>
<dbReference type="EMBL" id="MDYQ01000198">
    <property type="protein sequence ID" value="PRP79066.1"/>
    <property type="molecule type" value="Genomic_DNA"/>
</dbReference>
<keyword evidence="2 7" id="KW-0812">Transmembrane</keyword>
<evidence type="ECO:0000259" key="8">
    <source>
        <dbReference type="SMART" id="SM00768"/>
    </source>
</evidence>
<reference evidence="9 10" key="1">
    <citation type="journal article" date="2018" name="Genome Biol. Evol.">
        <title>Multiple Roots of Fruiting Body Formation in Amoebozoa.</title>
        <authorList>
            <person name="Hillmann F."/>
            <person name="Forbes G."/>
            <person name="Novohradska S."/>
            <person name="Ferling I."/>
            <person name="Riege K."/>
            <person name="Groth M."/>
            <person name="Westermann M."/>
            <person name="Marz M."/>
            <person name="Spaller T."/>
            <person name="Winckler T."/>
            <person name="Schaap P."/>
            <person name="Glockner G."/>
        </authorList>
    </citation>
    <scope>NUCLEOTIDE SEQUENCE [LARGE SCALE GENOMIC DNA]</scope>
    <source>
        <strain evidence="9 10">Jena</strain>
    </source>
</reference>
<dbReference type="SUPFAM" id="SSF144083">
    <property type="entry name" value="Magnesium transport protein CorA, transmembrane region"/>
    <property type="match status" value="1"/>
</dbReference>
<dbReference type="Gene3D" id="1.20.58.1040">
    <property type="match status" value="1"/>
</dbReference>
<dbReference type="Gene3D" id="3.20.20.80">
    <property type="entry name" value="Glycosidases"/>
    <property type="match status" value="1"/>
</dbReference>
<feature type="transmembrane region" description="Helical" evidence="7">
    <location>
        <begin position="732"/>
        <end position="753"/>
    </location>
</feature>
<evidence type="ECO:0000256" key="4">
    <source>
        <dbReference type="ARBA" id="ARBA00022989"/>
    </source>
</evidence>
<keyword evidence="5 7" id="KW-0472">Membrane</keyword>
<comment type="caution">
    <text evidence="9">The sequence shown here is derived from an EMBL/GenBank/DDBJ whole genome shotgun (WGS) entry which is preliminary data.</text>
</comment>
<dbReference type="Pfam" id="PF07983">
    <property type="entry name" value="X8"/>
    <property type="match status" value="1"/>
</dbReference>
<dbReference type="InterPro" id="IPR045863">
    <property type="entry name" value="CorA_TM1_TM2"/>
</dbReference>
<dbReference type="Pfam" id="PF11790">
    <property type="entry name" value="Glyco_hydro_cc"/>
    <property type="match status" value="1"/>
</dbReference>
<organism evidence="9 10">
    <name type="scientific">Planoprotostelium fungivorum</name>
    <dbReference type="NCBI Taxonomy" id="1890364"/>
    <lineage>
        <taxon>Eukaryota</taxon>
        <taxon>Amoebozoa</taxon>
        <taxon>Evosea</taxon>
        <taxon>Variosea</taxon>
        <taxon>Cavosteliida</taxon>
        <taxon>Cavosteliaceae</taxon>
        <taxon>Planoprotostelium</taxon>
    </lineage>
</organism>
<keyword evidence="10" id="KW-1185">Reference proteome</keyword>
<evidence type="ECO:0000256" key="6">
    <source>
        <dbReference type="SAM" id="MobiDB-lite"/>
    </source>
</evidence>
<dbReference type="InterPro" id="IPR024655">
    <property type="entry name" value="Asl1_glyco_hydro_catalytic"/>
</dbReference>
<dbReference type="InterPro" id="IPR017853">
    <property type="entry name" value="GH"/>
</dbReference>
<feature type="transmembrane region" description="Helical" evidence="7">
    <location>
        <begin position="836"/>
        <end position="856"/>
    </location>
</feature>
<dbReference type="AlphaFoldDB" id="A0A2P6N538"/>
<proteinExistence type="predicted"/>
<evidence type="ECO:0000256" key="3">
    <source>
        <dbReference type="ARBA" id="ARBA00022729"/>
    </source>
</evidence>